<feature type="region of interest" description="Disordered" evidence="1">
    <location>
        <begin position="259"/>
        <end position="335"/>
    </location>
</feature>
<feature type="region of interest" description="Disordered" evidence="1">
    <location>
        <begin position="166"/>
        <end position="186"/>
    </location>
</feature>
<keyword evidence="2" id="KW-0472">Membrane</keyword>
<reference evidence="3" key="1">
    <citation type="journal article" date="2020" name="Mol. Plant Microbe Interact.">
        <title>Genome Sequence of the Biocontrol Agent Coniothyrium minitans strain Conio (IMI 134523).</title>
        <authorList>
            <person name="Patel D."/>
            <person name="Shittu T.A."/>
            <person name="Baroncelli R."/>
            <person name="Muthumeenakshi S."/>
            <person name="Osborne T.H."/>
            <person name="Janganan T.K."/>
            <person name="Sreenivasaprasad S."/>
        </authorList>
    </citation>
    <scope>NUCLEOTIDE SEQUENCE</scope>
    <source>
        <strain evidence="3">Conio</strain>
    </source>
</reference>
<sequence>MELQHIIFQVVKALSLVSWYLESPQTASFGEVLANCNEFSLACLEAGQNSLRTHHQQKAYLESRDRLQRLAEIDAELAQEESRQDQAPHVEEAINSPDEGNTSRPIINITQHVTQHIMQNKIVVFFNNPIFLGPWHPDLASTDAFGLMQAQCAKLADAQKSIEMDASETASRKTLPGGMRDPSTYPQSTSRYKAFLEDYEGISPGTVWDNMHRNFVFGAVLSVFFVGLIVILRKLLKLVSHIFQALRNLHRHYFAPVQTHPRSQADPTTPSDQEAQSPQATDTASPAPDTQAAPSHPAQQPQKPHQQTQSRHPPSAPPPIAPEQALRPRQPPYDEAADAIPAGFALVKTSELDDLRKQAYDTLRLQNASISIADAIERGAVKADGHQPIRANNVEPVRRIRFKLGLVGDEDVDEEGEEDV</sequence>
<feature type="compositionally biased region" description="Polar residues" evidence="1">
    <location>
        <begin position="260"/>
        <end position="284"/>
    </location>
</feature>
<dbReference type="AlphaFoldDB" id="A0A9P6GE39"/>
<dbReference type="EMBL" id="WJXW01000008">
    <property type="protein sequence ID" value="KAF9733516.1"/>
    <property type="molecule type" value="Genomic_DNA"/>
</dbReference>
<gene>
    <name evidence="3" type="ORF">PMIN01_07859</name>
</gene>
<organism evidence="3 4">
    <name type="scientific">Paraphaeosphaeria minitans</name>
    <dbReference type="NCBI Taxonomy" id="565426"/>
    <lineage>
        <taxon>Eukaryota</taxon>
        <taxon>Fungi</taxon>
        <taxon>Dikarya</taxon>
        <taxon>Ascomycota</taxon>
        <taxon>Pezizomycotina</taxon>
        <taxon>Dothideomycetes</taxon>
        <taxon>Pleosporomycetidae</taxon>
        <taxon>Pleosporales</taxon>
        <taxon>Massarineae</taxon>
        <taxon>Didymosphaeriaceae</taxon>
        <taxon>Paraphaeosphaeria</taxon>
    </lineage>
</organism>
<dbReference type="Proteomes" id="UP000756921">
    <property type="component" value="Unassembled WGS sequence"/>
</dbReference>
<evidence type="ECO:0000256" key="1">
    <source>
        <dbReference type="SAM" id="MobiDB-lite"/>
    </source>
</evidence>
<feature type="region of interest" description="Disordered" evidence="1">
    <location>
        <begin position="78"/>
        <end position="104"/>
    </location>
</feature>
<evidence type="ECO:0000313" key="3">
    <source>
        <dbReference type="EMBL" id="KAF9733516.1"/>
    </source>
</evidence>
<comment type="caution">
    <text evidence="3">The sequence shown here is derived from an EMBL/GenBank/DDBJ whole genome shotgun (WGS) entry which is preliminary data.</text>
</comment>
<proteinExistence type="predicted"/>
<protein>
    <submittedName>
        <fullName evidence="3">Uncharacterized protein</fullName>
    </submittedName>
</protein>
<evidence type="ECO:0000313" key="4">
    <source>
        <dbReference type="Proteomes" id="UP000756921"/>
    </source>
</evidence>
<feature type="compositionally biased region" description="Low complexity" evidence="1">
    <location>
        <begin position="290"/>
        <end position="310"/>
    </location>
</feature>
<keyword evidence="2" id="KW-1133">Transmembrane helix</keyword>
<feature type="transmembrane region" description="Helical" evidence="2">
    <location>
        <begin position="215"/>
        <end position="232"/>
    </location>
</feature>
<dbReference type="OrthoDB" id="10622065at2759"/>
<name>A0A9P6GE39_9PLEO</name>
<keyword evidence="2" id="KW-0812">Transmembrane</keyword>
<feature type="compositionally biased region" description="Basic and acidic residues" evidence="1">
    <location>
        <begin position="80"/>
        <end position="92"/>
    </location>
</feature>
<accession>A0A9P6GE39</accession>
<evidence type="ECO:0000256" key="2">
    <source>
        <dbReference type="SAM" id="Phobius"/>
    </source>
</evidence>
<keyword evidence="4" id="KW-1185">Reference proteome</keyword>